<reference evidence="2 4" key="3">
    <citation type="journal article" date="2014" name="PLoS Genet.">
        <title>Phylogenetically driven sequencing of extremely halophilic archaea reveals strategies for static and dynamic osmo-response.</title>
        <authorList>
            <person name="Becker E.A."/>
            <person name="Seitzer P.M."/>
            <person name="Tritt A."/>
            <person name="Larsen D."/>
            <person name="Krusor M."/>
            <person name="Yao A.I."/>
            <person name="Wu D."/>
            <person name="Madern D."/>
            <person name="Eisen J.A."/>
            <person name="Darling A.E."/>
            <person name="Facciotti M.T."/>
        </authorList>
    </citation>
    <scope>NUCLEOTIDE SEQUENCE [LARGE SCALE GENOMIC DNA]</scope>
    <source>
        <strain evidence="4">ATCC 43099 / DSM 3394 / CCM 3739 / CIP 104546 / IAM 13178 / JCM 8861 / NBRC 102185 / NCIMB 2190 / MS3</strain>
        <strain evidence="2">MS-3</strain>
    </source>
</reference>
<reference evidence="1 3" key="2">
    <citation type="journal article" date="2012" name="BMC Genomics">
        <title>A comparative genomics perspective on the genetic content of the alkaliphilic haloarchaeon Natrialba magadii ATCC 43099T.</title>
        <authorList>
            <person name="Siddaramappa S."/>
            <person name="Challacombe J.F."/>
            <person name="Decastro R.E."/>
            <person name="Pfeiffer F."/>
            <person name="Sastre D.E."/>
            <person name="Gimenez M.I."/>
            <person name="Paggi R.A."/>
            <person name="Detter J.C."/>
            <person name="Davenport K.W."/>
            <person name="Goodwin L.A."/>
            <person name="Kyrpides N."/>
            <person name="Tapia R."/>
            <person name="Pitluck S."/>
            <person name="Lucas S."/>
            <person name="Woyke T."/>
            <person name="Maupin-Furlow J.A."/>
        </authorList>
    </citation>
    <scope>NUCLEOTIDE SEQUENCE [LARGE SCALE GENOMIC DNA]</scope>
    <source>
        <strain evidence="1">ATCC 43099</strain>
        <strain evidence="3">ATCC 43099 / DSM 3394 / CCM 3739 / CIP 104546 / IAM 13178 / JCM 8861 / NBRC 102185 / NCIMB 2190 / MS3</strain>
    </source>
</reference>
<evidence type="ECO:0000313" key="4">
    <source>
        <dbReference type="Proteomes" id="UP000011543"/>
    </source>
</evidence>
<dbReference type="Proteomes" id="UP000001879">
    <property type="component" value="Chromosome"/>
</dbReference>
<reference evidence="1" key="4">
    <citation type="submission" date="2016-09" db="EMBL/GenBank/DDBJ databases">
        <authorList>
            <person name="Pfeiffer F."/>
        </authorList>
    </citation>
    <scope>NUCLEOTIDE SEQUENCE</scope>
    <source>
        <strain evidence="1">ATCC 43099</strain>
    </source>
</reference>
<evidence type="ECO:0000313" key="3">
    <source>
        <dbReference type="Proteomes" id="UP000001879"/>
    </source>
</evidence>
<organism evidence="1 3">
    <name type="scientific">Natrialba magadii (strain ATCC 43099 / DSM 3394 / CCM 3739 / CIP 104546 / IAM 13178 / JCM 8861 / NBRC 102185 / NCIMB 2190 / MS3)</name>
    <name type="common">Natronobacterium magadii</name>
    <dbReference type="NCBI Taxonomy" id="547559"/>
    <lineage>
        <taxon>Archaea</taxon>
        <taxon>Methanobacteriati</taxon>
        <taxon>Methanobacteriota</taxon>
        <taxon>Stenosarchaea group</taxon>
        <taxon>Halobacteria</taxon>
        <taxon>Halobacteriales</taxon>
        <taxon>Natrialbaceae</taxon>
        <taxon>Natrialba</taxon>
    </lineage>
</organism>
<gene>
    <name evidence="1" type="primary">bioY</name>
    <name evidence="1" type="ordered locus">Nmag_0886</name>
    <name evidence="2" type="ORF">C500_16944</name>
</gene>
<dbReference type="EMBL" id="CP001932">
    <property type="protein sequence ID" value="ADD04470.1"/>
    <property type="molecule type" value="Genomic_DNA"/>
</dbReference>
<accession>D3T0B2</accession>
<dbReference type="InterPro" id="IPR003784">
    <property type="entry name" value="BioY"/>
</dbReference>
<dbReference type="HOGENOM" id="CLU_077931_0_0_2"/>
<dbReference type="AlphaFoldDB" id="D3T0B2"/>
<dbReference type="Gene3D" id="1.10.1760.20">
    <property type="match status" value="1"/>
</dbReference>
<sequence length="235" mass="24823">MLRPFCRWLDHAIVRPQISETEVLITVYERAGGMETDQRQVELVDATVASQFARAALLTVLLGAAAQIAIPIPGPSPPITLQVLFVFLAGLILGPVWGSFSMILYLTAGAIGVPIFANFGSGIGILFGQSGGFLWSYPLAAALIGLFVHRGYRSHGLRDPAAVSLPLVVAALVTGTILIYGMGAAYIAMLLELTAWQAITAAVIPYIPGEILKIAAAIAIVRSGRLPTPGYQSGR</sequence>
<dbReference type="PANTHER" id="PTHR34295:SF1">
    <property type="entry name" value="BIOTIN TRANSPORTER BIOY"/>
    <property type="match status" value="1"/>
</dbReference>
<dbReference type="eggNOG" id="arCOG02986">
    <property type="taxonomic scope" value="Archaea"/>
</dbReference>
<dbReference type="GO" id="GO:0015225">
    <property type="term" value="F:biotin transmembrane transporter activity"/>
    <property type="evidence" value="ECO:0007669"/>
    <property type="project" value="InterPro"/>
</dbReference>
<dbReference type="PANTHER" id="PTHR34295">
    <property type="entry name" value="BIOTIN TRANSPORTER BIOY"/>
    <property type="match status" value="1"/>
</dbReference>
<dbReference type="GO" id="GO:0005886">
    <property type="term" value="C:plasma membrane"/>
    <property type="evidence" value="ECO:0007669"/>
    <property type="project" value="InterPro"/>
</dbReference>
<dbReference type="KEGG" id="nmg:Nmag_0886"/>
<evidence type="ECO:0000313" key="2">
    <source>
        <dbReference type="EMBL" id="ELY25865.1"/>
    </source>
</evidence>
<dbReference type="STRING" id="547559.Nmag_0886"/>
<reference evidence="3" key="1">
    <citation type="submission" date="2010-02" db="EMBL/GenBank/DDBJ databases">
        <title>Complete sequence of chromosome of Natrialba magadii ATCC 43099.</title>
        <authorList>
            <consortium name="US DOE Joint Genome Institute"/>
            <person name="Lucas S."/>
            <person name="Copeland A."/>
            <person name="Lapidus A."/>
            <person name="Cheng J.-F."/>
            <person name="Bruce D."/>
            <person name="Goodwin L."/>
            <person name="Pitluck S."/>
            <person name="Davenport K."/>
            <person name="Saunders E."/>
            <person name="Detter J.C."/>
            <person name="Han C."/>
            <person name="Tapia R."/>
            <person name="Land M."/>
            <person name="Hauser L."/>
            <person name="Kyrpides N."/>
            <person name="Mikhailova N."/>
            <person name="De Castro R.E."/>
            <person name="Maupin-Furlow J.A."/>
            <person name="Woyke T."/>
        </authorList>
    </citation>
    <scope>NUCLEOTIDE SEQUENCE [LARGE SCALE GENOMIC DNA]</scope>
    <source>
        <strain evidence="3">ATCC 43099 / DSM 3394 / CCM 3739 / CIP 104546 / IAM 13178 / JCM 8861 / NBRC 102185 / NCIMB 2190 / MS3</strain>
    </source>
</reference>
<dbReference type="PaxDb" id="547559-Nmag_0886"/>
<dbReference type="EMBL" id="AOHS01000054">
    <property type="protein sequence ID" value="ELY25865.1"/>
    <property type="molecule type" value="Genomic_DNA"/>
</dbReference>
<keyword evidence="3" id="KW-1185">Reference proteome</keyword>
<dbReference type="Proteomes" id="UP000011543">
    <property type="component" value="Unassembled WGS sequence"/>
</dbReference>
<dbReference type="PATRIC" id="fig|547559.17.peg.3331"/>
<proteinExistence type="predicted"/>
<dbReference type="Pfam" id="PF02632">
    <property type="entry name" value="BioY"/>
    <property type="match status" value="1"/>
</dbReference>
<evidence type="ECO:0000313" key="1">
    <source>
        <dbReference type="EMBL" id="ADD04470.1"/>
    </source>
</evidence>
<name>D3T0B2_NATMM</name>
<protein>
    <submittedName>
        <fullName evidence="2">BioY protein</fullName>
    </submittedName>
    <submittedName>
        <fullName evidence="1">Biotin transport protein BioY</fullName>
    </submittedName>
</protein>